<feature type="region of interest" description="Disordered" evidence="2">
    <location>
        <begin position="627"/>
        <end position="700"/>
    </location>
</feature>
<feature type="compositionally biased region" description="Polar residues" evidence="2">
    <location>
        <begin position="635"/>
        <end position="657"/>
    </location>
</feature>
<evidence type="ECO:0000256" key="1">
    <source>
        <dbReference type="ARBA" id="ARBA00009884"/>
    </source>
</evidence>
<dbReference type="FunFam" id="3.90.830.10:FF:000008">
    <property type="entry name" value="SNARE-interacting protein KEULE"/>
    <property type="match status" value="1"/>
</dbReference>
<protein>
    <submittedName>
        <fullName evidence="3">Sec1-like protein</fullName>
    </submittedName>
</protein>
<sequence length="748" mass="85162">MSMSDSDSSSNAGEYKNFRLVFEHIPIEYCSVGLVTRFSHITLYHLNGYPFHPPPISGAISASYADDSMEFWFSSLGPVTANDSEHDYCMKCFDPPKRLTNQLGRYSQNVLIMDKITVKIMSYSCKMAHITDEGVILNVSSCHKFICAKESNMVSIFLAVVEDIYRRRQPMPQMEAIYFIQPTKENVILFLSDMAGRAPLYKKAFVFFSSPISRELVSHIKKDSTVLPRIGALKEMNLEYFPIDSQGFITDNERALEDLFGGSEEVSYNANVCLEVMATRLATVFASLRELPLVRYRAAKSLDANTMTTFRDLIPTKLAAAVWNYLVKYKTTIPNFPQLETCELLIVDRSVDQIAPIIHEWTYDAICHDLLNMEGNKYVHEVPSRTSGPPEKKEVLLEDHDPIWLELRHAHIADASERLHEKMTNFISKNKAAQIHHGSRDGGELSTRDLQKMVQALPQYSEQIDKLSLHVEIAGKVNRIIRELGLRELGQLEQDLVFGDAGTKELINFLRTKEDVTRENKLRLLMIYAAIYPEKFESEKGSKLMQLARLLPDDMNAVNNMRLLEGTPESKKSSLGGFTLKFDVHKRKHAARKDRCSGEEETWQLSRFYPMIEELVEKLSRNELPKNEYPCMNDPSPTFHGTSRPASVDYNQPTPHSMRSRRTPTWARPRNSDDGYSSDSVLRHASSDPKKMGQRGATRSELRVCHKLTTKLKREVVLGSSSLDDPPQFITKLKLLTANELSLDDLQI</sequence>
<proteinExistence type="inferred from homology"/>
<dbReference type="InterPro" id="IPR027482">
    <property type="entry name" value="Sec1-like_dom2"/>
</dbReference>
<evidence type="ECO:0000256" key="2">
    <source>
        <dbReference type="SAM" id="MobiDB-lite"/>
    </source>
</evidence>
<dbReference type="PIRSF" id="PIRSF005715">
    <property type="entry name" value="VPS45_Sec1"/>
    <property type="match status" value="1"/>
</dbReference>
<reference evidence="3 4" key="1">
    <citation type="submission" date="2023-12" db="EMBL/GenBank/DDBJ databases">
        <title>A high-quality genome assembly for Dillenia turbinata (Dilleniales).</title>
        <authorList>
            <person name="Chanderbali A."/>
        </authorList>
    </citation>
    <scope>NUCLEOTIDE SEQUENCE [LARGE SCALE GENOMIC DNA]</scope>
    <source>
        <strain evidence="3">LSX21</strain>
        <tissue evidence="3">Leaf</tissue>
    </source>
</reference>
<dbReference type="InterPro" id="IPR036045">
    <property type="entry name" value="Sec1-like_sf"/>
</dbReference>
<feature type="compositionally biased region" description="Basic and acidic residues" evidence="2">
    <location>
        <begin position="681"/>
        <end position="691"/>
    </location>
</feature>
<organism evidence="3 4">
    <name type="scientific">Dillenia turbinata</name>
    <dbReference type="NCBI Taxonomy" id="194707"/>
    <lineage>
        <taxon>Eukaryota</taxon>
        <taxon>Viridiplantae</taxon>
        <taxon>Streptophyta</taxon>
        <taxon>Embryophyta</taxon>
        <taxon>Tracheophyta</taxon>
        <taxon>Spermatophyta</taxon>
        <taxon>Magnoliopsida</taxon>
        <taxon>eudicotyledons</taxon>
        <taxon>Gunneridae</taxon>
        <taxon>Pentapetalae</taxon>
        <taxon>Dilleniales</taxon>
        <taxon>Dilleniaceae</taxon>
        <taxon>Dillenia</taxon>
    </lineage>
</organism>
<evidence type="ECO:0000313" key="4">
    <source>
        <dbReference type="Proteomes" id="UP001370490"/>
    </source>
</evidence>
<comment type="similarity">
    <text evidence="1">Belongs to the STXBP/unc-18/SEC1 family.</text>
</comment>
<dbReference type="Gene3D" id="1.25.40.60">
    <property type="match status" value="1"/>
</dbReference>
<dbReference type="Gene3D" id="3.40.50.2060">
    <property type="match status" value="1"/>
</dbReference>
<dbReference type="PANTHER" id="PTHR11679">
    <property type="entry name" value="VESICLE PROTEIN SORTING-ASSOCIATED"/>
    <property type="match status" value="1"/>
</dbReference>
<accession>A0AAN8ZEL7</accession>
<dbReference type="Pfam" id="PF00995">
    <property type="entry name" value="Sec1"/>
    <property type="match status" value="1"/>
</dbReference>
<gene>
    <name evidence="3" type="ORF">RJ641_035406</name>
</gene>
<keyword evidence="4" id="KW-1185">Reference proteome</keyword>
<dbReference type="InterPro" id="IPR043154">
    <property type="entry name" value="Sec-1-like_dom1"/>
</dbReference>
<name>A0AAN8ZEL7_9MAGN</name>
<dbReference type="Proteomes" id="UP001370490">
    <property type="component" value="Unassembled WGS sequence"/>
</dbReference>
<dbReference type="EMBL" id="JBAMMX010000008">
    <property type="protein sequence ID" value="KAK6935251.1"/>
    <property type="molecule type" value="Genomic_DNA"/>
</dbReference>
<dbReference type="Gene3D" id="3.90.830.10">
    <property type="entry name" value="Syntaxin Binding Protein 1, Chain A, domain 2"/>
    <property type="match status" value="1"/>
</dbReference>
<dbReference type="GO" id="GO:0016192">
    <property type="term" value="P:vesicle-mediated transport"/>
    <property type="evidence" value="ECO:0007669"/>
    <property type="project" value="InterPro"/>
</dbReference>
<comment type="caution">
    <text evidence="3">The sequence shown here is derived from an EMBL/GenBank/DDBJ whole genome shotgun (WGS) entry which is preliminary data.</text>
</comment>
<dbReference type="Gene3D" id="3.40.50.1910">
    <property type="match status" value="2"/>
</dbReference>
<dbReference type="InterPro" id="IPR043127">
    <property type="entry name" value="Sec-1-like_dom3a"/>
</dbReference>
<dbReference type="SUPFAM" id="SSF56815">
    <property type="entry name" value="Sec1/munc18-like (SM) proteins"/>
    <property type="match status" value="1"/>
</dbReference>
<dbReference type="InterPro" id="IPR001619">
    <property type="entry name" value="Sec1-like"/>
</dbReference>
<dbReference type="AlphaFoldDB" id="A0AAN8ZEL7"/>
<evidence type="ECO:0000313" key="3">
    <source>
        <dbReference type="EMBL" id="KAK6935251.1"/>
    </source>
</evidence>